<sequence>MTPELMRLWIEFAVGASRPGHPARACFVERYERSRDQFSEGFPDEAARAGLREGVSPDFVRLLFGESEDEGTE</sequence>
<protein>
    <submittedName>
        <fullName evidence="1">Uncharacterized protein</fullName>
    </submittedName>
</protein>
<reference evidence="1" key="1">
    <citation type="submission" date="2022-03" db="EMBL/GenBank/DDBJ databases">
        <title>Streptomyces 7R015 and 7R016 isolated from Barleria lupulina in Thailand.</title>
        <authorList>
            <person name="Kanchanasin P."/>
            <person name="Phongsopitanun W."/>
            <person name="Tanasupawat S."/>
        </authorList>
    </citation>
    <scope>NUCLEOTIDE SEQUENCE</scope>
    <source>
        <strain evidence="1">7R015</strain>
    </source>
</reference>
<comment type="caution">
    <text evidence="1">The sequence shown here is derived from an EMBL/GenBank/DDBJ whole genome shotgun (WGS) entry which is preliminary data.</text>
</comment>
<dbReference type="RefSeq" id="WP_242767177.1">
    <property type="nucleotide sequence ID" value="NZ_JALDAY010000007.1"/>
</dbReference>
<dbReference type="EMBL" id="JALDAY010000007">
    <property type="protein sequence ID" value="MCI3273913.1"/>
    <property type="molecule type" value="Genomic_DNA"/>
</dbReference>
<proteinExistence type="predicted"/>
<keyword evidence="2" id="KW-1185">Reference proteome</keyword>
<accession>A0ABS9Y9K8</accession>
<name>A0ABS9Y9K8_9ACTN</name>
<gene>
    <name evidence="1" type="ORF">MQP27_22735</name>
</gene>
<dbReference type="Proteomes" id="UP001165269">
    <property type="component" value="Unassembled WGS sequence"/>
</dbReference>
<evidence type="ECO:0000313" key="1">
    <source>
        <dbReference type="EMBL" id="MCI3273913.1"/>
    </source>
</evidence>
<organism evidence="1 2">
    <name type="scientific">Streptomyces cylindrosporus</name>
    <dbReference type="NCBI Taxonomy" id="2927583"/>
    <lineage>
        <taxon>Bacteria</taxon>
        <taxon>Bacillati</taxon>
        <taxon>Actinomycetota</taxon>
        <taxon>Actinomycetes</taxon>
        <taxon>Kitasatosporales</taxon>
        <taxon>Streptomycetaceae</taxon>
        <taxon>Streptomyces</taxon>
    </lineage>
</organism>
<evidence type="ECO:0000313" key="2">
    <source>
        <dbReference type="Proteomes" id="UP001165269"/>
    </source>
</evidence>